<dbReference type="Gene3D" id="3.40.50.1000">
    <property type="entry name" value="HAD superfamily/HAD-like"/>
    <property type="match status" value="1"/>
</dbReference>
<name>A0A9X2I3A4_9FLAO</name>
<dbReference type="SFLD" id="SFLDG01129">
    <property type="entry name" value="C1.5:_HAD__Beta-PGM__Phosphata"/>
    <property type="match status" value="1"/>
</dbReference>
<dbReference type="CDD" id="cd02588">
    <property type="entry name" value="HAD_L2-DEX"/>
    <property type="match status" value="1"/>
</dbReference>
<dbReference type="InterPro" id="IPR023198">
    <property type="entry name" value="PGP-like_dom2"/>
</dbReference>
<dbReference type="PANTHER" id="PTHR43316:SF3">
    <property type="entry name" value="HALOACID DEHALOGENASE, TYPE II (AFU_ORTHOLOGUE AFUA_2G07750)-RELATED"/>
    <property type="match status" value="1"/>
</dbReference>
<protein>
    <submittedName>
        <fullName evidence="3">Haloacid dehalogenase type II</fullName>
    </submittedName>
</protein>
<dbReference type="InterPro" id="IPR036412">
    <property type="entry name" value="HAD-like_sf"/>
</dbReference>
<comment type="similarity">
    <text evidence="1">Belongs to the HAD-like hydrolase superfamily. S-2-haloalkanoic acid dehalogenase family.</text>
</comment>
<dbReference type="InterPro" id="IPR023214">
    <property type="entry name" value="HAD_sf"/>
</dbReference>
<evidence type="ECO:0000256" key="2">
    <source>
        <dbReference type="ARBA" id="ARBA00022801"/>
    </source>
</evidence>
<dbReference type="Proteomes" id="UP001155280">
    <property type="component" value="Unassembled WGS sequence"/>
</dbReference>
<dbReference type="PRINTS" id="PR00413">
    <property type="entry name" value="HADHALOGNASE"/>
</dbReference>
<dbReference type="InterPro" id="IPR006328">
    <property type="entry name" value="2-HAD"/>
</dbReference>
<dbReference type="InterPro" id="IPR006439">
    <property type="entry name" value="HAD-SF_hydro_IA"/>
</dbReference>
<dbReference type="AlphaFoldDB" id="A0A9X2I3A4"/>
<reference evidence="3" key="1">
    <citation type="submission" date="2022-07" db="EMBL/GenBank/DDBJ databases">
        <title>Gramela sediminis sp. nov., isolated from deep-sea sediment of the Indian Ocean.</title>
        <authorList>
            <person name="Shi H."/>
        </authorList>
    </citation>
    <scope>NUCLEOTIDE SEQUENCE</scope>
    <source>
        <strain evidence="3">GC03-9</strain>
    </source>
</reference>
<dbReference type="SFLD" id="SFLDS00003">
    <property type="entry name" value="Haloacid_Dehalogenase"/>
    <property type="match status" value="1"/>
</dbReference>
<sequence length="223" mass="24844">MQIKAIVFDVNETLLDLQKLKDSVDQVLEKKGAAEVWFTSLLHYSLVESIRDEYHDFSEIAAAVLKMQAEKDSKKLSEDHIKDTLAVVKDLDPYPDVLPGLQKLKEYGVKLIAFSNGKPDVLNAQLKNAGIATLFDEIHSVDACKKYKPHPHSYKYILEKVDLPANKVLMVAAHGWDIAGAKSAGLNTCFVNRPGKVNYPLAPEPDHQVKGIDELVPVIKRDS</sequence>
<comment type="caution">
    <text evidence="3">The sequence shown here is derived from an EMBL/GenBank/DDBJ whole genome shotgun (WGS) entry which is preliminary data.</text>
</comment>
<dbReference type="NCBIfam" id="TIGR01493">
    <property type="entry name" value="HAD-SF-IA-v2"/>
    <property type="match status" value="1"/>
</dbReference>
<dbReference type="SUPFAM" id="SSF56784">
    <property type="entry name" value="HAD-like"/>
    <property type="match status" value="1"/>
</dbReference>
<dbReference type="Gene3D" id="1.10.150.240">
    <property type="entry name" value="Putative phosphatase, domain 2"/>
    <property type="match status" value="1"/>
</dbReference>
<dbReference type="PANTHER" id="PTHR43316">
    <property type="entry name" value="HYDROLASE, HALOACID DELAHOGENASE-RELATED"/>
    <property type="match status" value="1"/>
</dbReference>
<keyword evidence="4" id="KW-1185">Reference proteome</keyword>
<dbReference type="NCBIfam" id="TIGR01428">
    <property type="entry name" value="HAD_type_II"/>
    <property type="match status" value="1"/>
</dbReference>
<dbReference type="GO" id="GO:0019120">
    <property type="term" value="F:hydrolase activity, acting on acid halide bonds, in C-halide compounds"/>
    <property type="evidence" value="ECO:0007669"/>
    <property type="project" value="InterPro"/>
</dbReference>
<dbReference type="InterPro" id="IPR051540">
    <property type="entry name" value="S-2-haloacid_dehalogenase"/>
</dbReference>
<keyword evidence="2" id="KW-0378">Hydrolase</keyword>
<dbReference type="RefSeq" id="WP_241549373.1">
    <property type="nucleotide sequence ID" value="NZ_JANCNS010000001.1"/>
</dbReference>
<dbReference type="Pfam" id="PF00702">
    <property type="entry name" value="Hydrolase"/>
    <property type="match status" value="1"/>
</dbReference>
<evidence type="ECO:0000313" key="3">
    <source>
        <dbReference type="EMBL" id="MCP9199060.1"/>
    </source>
</evidence>
<organism evidence="3 4">
    <name type="scientific">Christiangramia oceanisediminis</name>
    <dbReference type="NCBI Taxonomy" id="2920386"/>
    <lineage>
        <taxon>Bacteria</taxon>
        <taxon>Pseudomonadati</taxon>
        <taxon>Bacteroidota</taxon>
        <taxon>Flavobacteriia</taxon>
        <taxon>Flavobacteriales</taxon>
        <taxon>Flavobacteriaceae</taxon>
        <taxon>Christiangramia</taxon>
    </lineage>
</organism>
<accession>A0A9X2I3A4</accession>
<gene>
    <name evidence="3" type="ORF">MKO06_04015</name>
</gene>
<proteinExistence type="inferred from homology"/>
<evidence type="ECO:0000313" key="4">
    <source>
        <dbReference type="Proteomes" id="UP001155280"/>
    </source>
</evidence>
<dbReference type="EMBL" id="JANCNS010000001">
    <property type="protein sequence ID" value="MCP9199060.1"/>
    <property type="molecule type" value="Genomic_DNA"/>
</dbReference>
<evidence type="ECO:0000256" key="1">
    <source>
        <dbReference type="ARBA" id="ARBA00008106"/>
    </source>
</evidence>